<keyword evidence="4" id="KW-1185">Reference proteome</keyword>
<evidence type="ECO:0000256" key="2">
    <source>
        <dbReference type="SAM" id="SignalP"/>
    </source>
</evidence>
<accession>A0A3A8P0Z8</accession>
<feature type="signal peptide" evidence="2">
    <location>
        <begin position="1"/>
        <end position="24"/>
    </location>
</feature>
<dbReference type="PANTHER" id="PTHR47199">
    <property type="entry name" value="PHOTOSYSTEM II STABILITY/ASSEMBLY FACTOR HCF136, CHLOROPLASTIC"/>
    <property type="match status" value="1"/>
</dbReference>
<dbReference type="SUPFAM" id="SSF110296">
    <property type="entry name" value="Oligoxyloglucan reducing end-specific cellobiohydrolase"/>
    <property type="match status" value="1"/>
</dbReference>
<comment type="caution">
    <text evidence="3">The sequence shown here is derived from an EMBL/GenBank/DDBJ whole genome shotgun (WGS) entry which is preliminary data.</text>
</comment>
<sequence length="648" mass="71308">MRAVRWWALLVCGVSLGCAAHRSAETSPVRVDLSVERIDTWVGAFAARTPEDWWAVGLDRRRVKTSESTAPALQVFRSDDAGRSWRYDPETSRALSQLIPEVDYPEVERLEWYTPETGIVFGRLGPRLLRTTDGGRTWQLLSVPVQSGIFQTHALTRVGSRTWLCGHSGNILLSDDQGASWRTLAHSPFHAEDECAALSFLTPEDGWAVGTSATLWATQDGGRTWRALPAPVQPPQTFLGLPALSHLLGLVRLTPKVAWLWGSSGLFKSMDGGQTWRLQPQAEPPADAPFHVSRAPGGRQVLTWTPPGLPIEQWIPLFAWAWQASDHGVWSARFPVPPRHQDLRLDVKGVRVLDGPLLTRGQGVMTLLEGVRQASPTQWFGWAGAQVVISENAGRRWFRGGGASPRPIQELAPQRDGALLAEVEGGQLWRLGEEGHTWTPAQGLLDAHDFELVAGRAPGGRAPVPGQPRPPPESPFDCLLSQSQVRVDVWFGLHGFAETRSELHLEHQPGGARLSGRLQPGIDKPEVPVDTTLSREAEARFLREWVEAATRPETRKQCRMSTEHEVQVEWSCGSGPLQRSWKAEFRSDGCTPQTQEHRALLLYGKDSARSPAEYARAVGLHEVARAALEAGAPERPADVPGAHPGATR</sequence>
<dbReference type="AlphaFoldDB" id="A0A3A8P0Z8"/>
<name>A0A3A8P0Z8_9BACT</name>
<evidence type="ECO:0008006" key="5">
    <source>
        <dbReference type="Google" id="ProtNLM"/>
    </source>
</evidence>
<reference evidence="4" key="1">
    <citation type="submission" date="2018-09" db="EMBL/GenBank/DDBJ databases">
        <authorList>
            <person name="Livingstone P.G."/>
            <person name="Whitworth D.E."/>
        </authorList>
    </citation>
    <scope>NUCLEOTIDE SEQUENCE [LARGE SCALE GENOMIC DNA]</scope>
    <source>
        <strain evidence="4">CA051B</strain>
    </source>
</reference>
<feature type="region of interest" description="Disordered" evidence="1">
    <location>
        <begin position="629"/>
        <end position="648"/>
    </location>
</feature>
<dbReference type="EMBL" id="RAWB01000434">
    <property type="protein sequence ID" value="RKH50138.1"/>
    <property type="molecule type" value="Genomic_DNA"/>
</dbReference>
<dbReference type="Gene3D" id="2.130.10.10">
    <property type="entry name" value="YVTN repeat-like/Quinoprotein amine dehydrogenase"/>
    <property type="match status" value="1"/>
</dbReference>
<protein>
    <recommendedName>
        <fullName evidence="5">Photosynthesis system II assembly factor Ycf48/Hcf136-like domain-containing protein</fullName>
    </recommendedName>
</protein>
<feature type="chain" id="PRO_5017222998" description="Photosynthesis system II assembly factor Ycf48/Hcf136-like domain-containing protein" evidence="2">
    <location>
        <begin position="25"/>
        <end position="648"/>
    </location>
</feature>
<organism evidence="3 4">
    <name type="scientific">Corallococcus llansteffanensis</name>
    <dbReference type="NCBI Taxonomy" id="2316731"/>
    <lineage>
        <taxon>Bacteria</taxon>
        <taxon>Pseudomonadati</taxon>
        <taxon>Myxococcota</taxon>
        <taxon>Myxococcia</taxon>
        <taxon>Myxococcales</taxon>
        <taxon>Cystobacterineae</taxon>
        <taxon>Myxococcaceae</taxon>
        <taxon>Corallococcus</taxon>
    </lineage>
</organism>
<dbReference type="CDD" id="cd15482">
    <property type="entry name" value="Sialidase_non-viral"/>
    <property type="match status" value="1"/>
</dbReference>
<dbReference type="PROSITE" id="PS51257">
    <property type="entry name" value="PROKAR_LIPOPROTEIN"/>
    <property type="match status" value="1"/>
</dbReference>
<evidence type="ECO:0000313" key="4">
    <source>
        <dbReference type="Proteomes" id="UP000272888"/>
    </source>
</evidence>
<gene>
    <name evidence="3" type="ORF">D7V93_30930</name>
</gene>
<dbReference type="PANTHER" id="PTHR47199:SF2">
    <property type="entry name" value="PHOTOSYSTEM II STABILITY_ASSEMBLY FACTOR HCF136, CHLOROPLASTIC"/>
    <property type="match status" value="1"/>
</dbReference>
<dbReference type="InterPro" id="IPR015943">
    <property type="entry name" value="WD40/YVTN_repeat-like_dom_sf"/>
</dbReference>
<keyword evidence="2" id="KW-0732">Signal</keyword>
<proteinExistence type="predicted"/>
<evidence type="ECO:0000313" key="3">
    <source>
        <dbReference type="EMBL" id="RKH50138.1"/>
    </source>
</evidence>
<dbReference type="Proteomes" id="UP000272888">
    <property type="component" value="Unassembled WGS sequence"/>
</dbReference>
<evidence type="ECO:0000256" key="1">
    <source>
        <dbReference type="SAM" id="MobiDB-lite"/>
    </source>
</evidence>